<dbReference type="SUPFAM" id="SSF52833">
    <property type="entry name" value="Thioredoxin-like"/>
    <property type="match status" value="1"/>
</dbReference>
<protein>
    <recommendedName>
        <fullName evidence="1">GST N-terminal domain-containing protein</fullName>
    </recommendedName>
</protein>
<dbReference type="PANTHER" id="PTHR11571">
    <property type="entry name" value="GLUTATHIONE S-TRANSFERASE"/>
    <property type="match status" value="1"/>
</dbReference>
<dbReference type="InterPro" id="IPR050213">
    <property type="entry name" value="GST_superfamily"/>
</dbReference>
<dbReference type="Pfam" id="PF02798">
    <property type="entry name" value="GST_N"/>
    <property type="match status" value="1"/>
</dbReference>
<dbReference type="InterPro" id="IPR036249">
    <property type="entry name" value="Thioredoxin-like_sf"/>
</dbReference>
<sequence>MMDRCGVPYDDERVSLESWVQPGTQERFLQCTQLGQLPVLHDGKFTACPSQAINRYLARKLKLDGDTPEEAARIDEVVETASELLMDLVAAIFALPCTAK</sequence>
<proteinExistence type="predicted"/>
<evidence type="ECO:0000259" key="1">
    <source>
        <dbReference type="PROSITE" id="PS50404"/>
    </source>
</evidence>
<dbReference type="Proteomes" id="UP000075260">
    <property type="component" value="Unassembled WGS sequence"/>
</dbReference>
<evidence type="ECO:0000313" key="3">
    <source>
        <dbReference type="Proteomes" id="UP000075260"/>
    </source>
</evidence>
<dbReference type="OrthoDB" id="5505436at2"/>
<organism evidence="2 3">
    <name type="scientific">Sorangium cellulosum</name>
    <name type="common">Polyangium cellulosum</name>
    <dbReference type="NCBI Taxonomy" id="56"/>
    <lineage>
        <taxon>Bacteria</taxon>
        <taxon>Pseudomonadati</taxon>
        <taxon>Myxococcota</taxon>
        <taxon>Polyangia</taxon>
        <taxon>Polyangiales</taxon>
        <taxon>Polyangiaceae</taxon>
        <taxon>Sorangium</taxon>
    </lineage>
</organism>
<dbReference type="RefSeq" id="WP_061610090.1">
    <property type="nucleotide sequence ID" value="NZ_JEMA01000684.1"/>
</dbReference>
<feature type="domain" description="GST N-terminal" evidence="1">
    <location>
        <begin position="1"/>
        <end position="65"/>
    </location>
</feature>
<gene>
    <name evidence="2" type="ORF">BE15_22335</name>
</gene>
<name>A0A150QGD8_SORCE</name>
<evidence type="ECO:0000313" key="2">
    <source>
        <dbReference type="EMBL" id="KYF67075.1"/>
    </source>
</evidence>
<dbReference type="EMBL" id="JEMA01000684">
    <property type="protein sequence ID" value="KYF67075.1"/>
    <property type="molecule type" value="Genomic_DNA"/>
</dbReference>
<dbReference type="Gene3D" id="3.40.30.10">
    <property type="entry name" value="Glutaredoxin"/>
    <property type="match status" value="1"/>
</dbReference>
<dbReference type="Gene3D" id="1.20.1050.10">
    <property type="match status" value="1"/>
</dbReference>
<dbReference type="InterPro" id="IPR004045">
    <property type="entry name" value="Glutathione_S-Trfase_N"/>
</dbReference>
<comment type="caution">
    <text evidence="2">The sequence shown here is derived from an EMBL/GenBank/DDBJ whole genome shotgun (WGS) entry which is preliminary data.</text>
</comment>
<accession>A0A150QGD8</accession>
<dbReference type="AlphaFoldDB" id="A0A150QGD8"/>
<dbReference type="GO" id="GO:0004364">
    <property type="term" value="F:glutathione transferase activity"/>
    <property type="evidence" value="ECO:0007669"/>
    <property type="project" value="TreeGrafter"/>
</dbReference>
<dbReference type="GO" id="GO:0006749">
    <property type="term" value="P:glutathione metabolic process"/>
    <property type="evidence" value="ECO:0007669"/>
    <property type="project" value="TreeGrafter"/>
</dbReference>
<reference evidence="2 3" key="1">
    <citation type="submission" date="2014-02" db="EMBL/GenBank/DDBJ databases">
        <title>The small core and large imbalanced accessory genome model reveals a collaborative survival strategy of Sorangium cellulosum strains in nature.</title>
        <authorList>
            <person name="Han K."/>
            <person name="Peng R."/>
            <person name="Blom J."/>
            <person name="Li Y.-Z."/>
        </authorList>
    </citation>
    <scope>NUCLEOTIDE SEQUENCE [LARGE SCALE GENOMIC DNA]</scope>
    <source>
        <strain evidence="2 3">So0008-312</strain>
    </source>
</reference>
<dbReference type="PROSITE" id="PS50404">
    <property type="entry name" value="GST_NTER"/>
    <property type="match status" value="1"/>
</dbReference>